<feature type="domain" description="Peptidase M24" evidence="4">
    <location>
        <begin position="18"/>
        <end position="98"/>
    </location>
</feature>
<organism evidence="6">
    <name type="scientific">Rhizophora mucronata</name>
    <name type="common">Asiatic mangrove</name>
    <dbReference type="NCBI Taxonomy" id="61149"/>
    <lineage>
        <taxon>Eukaryota</taxon>
        <taxon>Viridiplantae</taxon>
        <taxon>Streptophyta</taxon>
        <taxon>Embryophyta</taxon>
        <taxon>Tracheophyta</taxon>
        <taxon>Spermatophyta</taxon>
        <taxon>Magnoliopsida</taxon>
        <taxon>eudicotyledons</taxon>
        <taxon>Gunneridae</taxon>
        <taxon>Pentapetalae</taxon>
        <taxon>rosids</taxon>
        <taxon>fabids</taxon>
        <taxon>Malpighiales</taxon>
        <taxon>Rhizophoraceae</taxon>
        <taxon>Rhizophora</taxon>
    </lineage>
</organism>
<keyword evidence="2" id="KW-0378">Hydrolase</keyword>
<accession>A0A2P2K082</accession>
<dbReference type="InterPro" id="IPR036005">
    <property type="entry name" value="Creatinase/aminopeptidase-like"/>
</dbReference>
<evidence type="ECO:0000259" key="4">
    <source>
        <dbReference type="Pfam" id="PF00557"/>
    </source>
</evidence>
<dbReference type="Pfam" id="PF16188">
    <property type="entry name" value="Peptidase_M24_C"/>
    <property type="match status" value="1"/>
</dbReference>
<evidence type="ECO:0000256" key="1">
    <source>
        <dbReference type="ARBA" id="ARBA00022723"/>
    </source>
</evidence>
<dbReference type="GO" id="GO:0046872">
    <property type="term" value="F:metal ion binding"/>
    <property type="evidence" value="ECO:0007669"/>
    <property type="project" value="UniProtKB-KW"/>
</dbReference>
<dbReference type="InterPro" id="IPR050422">
    <property type="entry name" value="X-Pro_aminopeptidase_P"/>
</dbReference>
<sequence length="171" mass="19256">MLLYMEALTFSSTDFTLGHALDILARVPLWKDGLDYLHGTGHGIGSYLNVHEGPHLISFRPQARNVSLQASMTVTDEPGYYEDGNFGIRLENVLIINEADTEYNFGDKGYLSFEHITWAPYQTKLIDLSLLGPDEIGWLNTYHSKCRDILAPYLDDTEMAWLNKATEPIGA</sequence>
<dbReference type="InterPro" id="IPR032416">
    <property type="entry name" value="Peptidase_M24_C"/>
</dbReference>
<evidence type="ECO:0000256" key="3">
    <source>
        <dbReference type="RuleBase" id="RU000590"/>
    </source>
</evidence>
<keyword evidence="1 3" id="KW-0479">Metal-binding</keyword>
<proteinExistence type="inferred from homology"/>
<reference evidence="6" key="1">
    <citation type="submission" date="2018-02" db="EMBL/GenBank/DDBJ databases">
        <title>Rhizophora mucronata_Transcriptome.</title>
        <authorList>
            <person name="Meera S.P."/>
            <person name="Sreeshan A."/>
            <person name="Augustine A."/>
        </authorList>
    </citation>
    <scope>NUCLEOTIDE SEQUENCE</scope>
    <source>
        <tissue evidence="6">Leaf</tissue>
    </source>
</reference>
<dbReference type="Gene3D" id="3.90.230.10">
    <property type="entry name" value="Creatinase/methionine aminopeptidase superfamily"/>
    <property type="match status" value="1"/>
</dbReference>
<comment type="similarity">
    <text evidence="3">Belongs to the peptidase M24B family.</text>
</comment>
<evidence type="ECO:0000313" key="6">
    <source>
        <dbReference type="EMBL" id="MBW99108.1"/>
    </source>
</evidence>
<dbReference type="PANTHER" id="PTHR43763:SF12">
    <property type="entry name" value="AMINOPEPTIDASE P1"/>
    <property type="match status" value="1"/>
</dbReference>
<dbReference type="EMBL" id="GGEC01018625">
    <property type="protein sequence ID" value="MBW99108.1"/>
    <property type="molecule type" value="Transcribed_RNA"/>
</dbReference>
<dbReference type="InterPro" id="IPR000994">
    <property type="entry name" value="Pept_M24"/>
</dbReference>
<evidence type="ECO:0000256" key="2">
    <source>
        <dbReference type="ARBA" id="ARBA00022801"/>
    </source>
</evidence>
<name>A0A2P2K082_RHIMU</name>
<protein>
    <recommendedName>
        <fullName evidence="7">Xaa-Pro aminopeptidase P</fullName>
    </recommendedName>
</protein>
<evidence type="ECO:0008006" key="7">
    <source>
        <dbReference type="Google" id="ProtNLM"/>
    </source>
</evidence>
<dbReference type="PROSITE" id="PS00491">
    <property type="entry name" value="PROLINE_PEPTIDASE"/>
    <property type="match status" value="1"/>
</dbReference>
<evidence type="ECO:0000259" key="5">
    <source>
        <dbReference type="Pfam" id="PF16188"/>
    </source>
</evidence>
<dbReference type="AlphaFoldDB" id="A0A2P2K082"/>
<dbReference type="Pfam" id="PF00557">
    <property type="entry name" value="Peptidase_M24"/>
    <property type="match status" value="1"/>
</dbReference>
<dbReference type="GO" id="GO:0016787">
    <property type="term" value="F:hydrolase activity"/>
    <property type="evidence" value="ECO:0007669"/>
    <property type="project" value="UniProtKB-KW"/>
</dbReference>
<feature type="domain" description="Peptidase M24 C-terminal" evidence="5">
    <location>
        <begin position="109"/>
        <end position="169"/>
    </location>
</feature>
<dbReference type="SUPFAM" id="SSF55920">
    <property type="entry name" value="Creatinase/aminopeptidase"/>
    <property type="match status" value="1"/>
</dbReference>
<dbReference type="InterPro" id="IPR001131">
    <property type="entry name" value="Peptidase_M24B_aminopep-P_CS"/>
</dbReference>
<dbReference type="PANTHER" id="PTHR43763">
    <property type="entry name" value="XAA-PRO AMINOPEPTIDASE 1"/>
    <property type="match status" value="1"/>
</dbReference>